<dbReference type="AlphaFoldDB" id="A0AAU7PYV2"/>
<evidence type="ECO:0000256" key="1">
    <source>
        <dbReference type="ARBA" id="ARBA00009067"/>
    </source>
</evidence>
<evidence type="ECO:0000259" key="3">
    <source>
        <dbReference type="Pfam" id="PF02517"/>
    </source>
</evidence>
<accession>A0AAU7PYV2</accession>
<gene>
    <name evidence="4" type="ORF">ABKA15_01855</name>
</gene>
<name>A0AAU7PYV2_9STRE</name>
<reference evidence="4" key="1">
    <citation type="submission" date="2024-06" db="EMBL/GenBank/DDBJ databases">
        <title>Complete genome sequence of Streptococcus sp. KHUD_010.</title>
        <authorList>
            <person name="Lee J.-H."/>
            <person name="Moon J.-H."/>
        </authorList>
    </citation>
    <scope>NUCLEOTIDE SEQUENCE</scope>
    <source>
        <strain evidence="4">KHUD_010</strain>
    </source>
</reference>
<feature type="transmembrane region" description="Helical" evidence="2">
    <location>
        <begin position="182"/>
        <end position="200"/>
    </location>
</feature>
<organism evidence="4">
    <name type="scientific">Streptococcus sp. KHUD_010</name>
    <dbReference type="NCBI Taxonomy" id="3157339"/>
    <lineage>
        <taxon>Bacteria</taxon>
        <taxon>Bacillati</taxon>
        <taxon>Bacillota</taxon>
        <taxon>Bacilli</taxon>
        <taxon>Lactobacillales</taxon>
        <taxon>Streptococcaceae</taxon>
        <taxon>Streptococcus</taxon>
    </lineage>
</organism>
<dbReference type="Pfam" id="PF02517">
    <property type="entry name" value="Rce1-like"/>
    <property type="match status" value="1"/>
</dbReference>
<feature type="domain" description="CAAX prenyl protease 2/Lysostaphin resistance protein A-like" evidence="3">
    <location>
        <begin position="94"/>
        <end position="191"/>
    </location>
</feature>
<evidence type="ECO:0000313" key="4">
    <source>
        <dbReference type="EMBL" id="XBS57465.1"/>
    </source>
</evidence>
<feature type="transmembrane region" description="Helical" evidence="2">
    <location>
        <begin position="51"/>
        <end position="71"/>
    </location>
</feature>
<dbReference type="GO" id="GO:0080120">
    <property type="term" value="P:CAAX-box protein maturation"/>
    <property type="evidence" value="ECO:0007669"/>
    <property type="project" value="UniProtKB-ARBA"/>
</dbReference>
<sequence length="201" mass="22647">MKLFLNTVKSSVGQIILFAIIPFIWWFVTARNKQSFFKWLGLKKFEGKRKIVTDIFIISILFTIVGAFLLYSVRNIGTATSKFDGLGVKAIPAITIHALFNTSFPEELLFRGYLLKRLSNIVGFNWANLIQAILFGFLHGVMFFAVVGILKTFLICLFTSAIAWFMGYINEKEANGSIIPSWIIHAIANLFSGIYAAFSII</sequence>
<feature type="transmembrane region" description="Helical" evidence="2">
    <location>
        <begin position="12"/>
        <end position="30"/>
    </location>
</feature>
<keyword evidence="2" id="KW-0472">Membrane</keyword>
<proteinExistence type="inferred from homology"/>
<keyword evidence="2" id="KW-1133">Transmembrane helix</keyword>
<protein>
    <submittedName>
        <fullName evidence="4">CPBP family intramembrane glutamic endopeptidase</fullName>
        <ecNumber evidence="4">3.4.-.-</ecNumber>
    </submittedName>
</protein>
<evidence type="ECO:0000256" key="2">
    <source>
        <dbReference type="SAM" id="Phobius"/>
    </source>
</evidence>
<keyword evidence="4" id="KW-0378">Hydrolase</keyword>
<keyword evidence="2" id="KW-0812">Transmembrane</keyword>
<feature type="transmembrane region" description="Helical" evidence="2">
    <location>
        <begin position="152"/>
        <end position="170"/>
    </location>
</feature>
<dbReference type="GO" id="GO:0004175">
    <property type="term" value="F:endopeptidase activity"/>
    <property type="evidence" value="ECO:0007669"/>
    <property type="project" value="UniProtKB-ARBA"/>
</dbReference>
<dbReference type="EC" id="3.4.-.-" evidence="4"/>
<feature type="transmembrane region" description="Helical" evidence="2">
    <location>
        <begin position="126"/>
        <end position="146"/>
    </location>
</feature>
<dbReference type="InterPro" id="IPR003675">
    <property type="entry name" value="Rce1/LyrA-like_dom"/>
</dbReference>
<dbReference type="EMBL" id="CP157941">
    <property type="protein sequence ID" value="XBS57465.1"/>
    <property type="molecule type" value="Genomic_DNA"/>
</dbReference>
<dbReference type="RefSeq" id="WP_049514211.1">
    <property type="nucleotide sequence ID" value="NZ_CP157941.1"/>
</dbReference>
<comment type="similarity">
    <text evidence="1">Belongs to the UPF0177 family.</text>
</comment>